<dbReference type="GO" id="GO:0051213">
    <property type="term" value="F:dioxygenase activity"/>
    <property type="evidence" value="ECO:0007669"/>
    <property type="project" value="UniProtKB-KW"/>
</dbReference>
<dbReference type="InterPro" id="IPR003819">
    <property type="entry name" value="TauD/TfdA-like"/>
</dbReference>
<dbReference type="PANTHER" id="PTHR10696">
    <property type="entry name" value="GAMMA-BUTYROBETAINE HYDROXYLASE-RELATED"/>
    <property type="match status" value="1"/>
</dbReference>
<proteinExistence type="predicted"/>
<organism evidence="5 6">
    <name type="scientific">Cylindrospermum stagnale PCC 7417</name>
    <dbReference type="NCBI Taxonomy" id="56107"/>
    <lineage>
        <taxon>Bacteria</taxon>
        <taxon>Bacillati</taxon>
        <taxon>Cyanobacteriota</taxon>
        <taxon>Cyanophyceae</taxon>
        <taxon>Nostocales</taxon>
        <taxon>Nostocaceae</taxon>
        <taxon>Cylindrospermum</taxon>
    </lineage>
</organism>
<keyword evidence="2" id="KW-0560">Oxidoreductase</keyword>
<dbReference type="OrthoDB" id="9769888at2"/>
<accession>K9WWA2</accession>
<dbReference type="SUPFAM" id="SSF51197">
    <property type="entry name" value="Clavaminate synthase-like"/>
    <property type="match status" value="1"/>
</dbReference>
<dbReference type="HOGENOM" id="CLU_044153_0_0_3"/>
<evidence type="ECO:0000256" key="3">
    <source>
        <dbReference type="ARBA" id="ARBA00023194"/>
    </source>
</evidence>
<reference evidence="5 6" key="1">
    <citation type="submission" date="2012-06" db="EMBL/GenBank/DDBJ databases">
        <title>Finished chromosome of genome of Cylindrospermum stagnale PCC 7417.</title>
        <authorList>
            <consortium name="US DOE Joint Genome Institute"/>
            <person name="Gugger M."/>
            <person name="Coursin T."/>
            <person name="Rippka R."/>
            <person name="Tandeau De Marsac N."/>
            <person name="Huntemann M."/>
            <person name="Wei C.-L."/>
            <person name="Han J."/>
            <person name="Detter J.C."/>
            <person name="Han C."/>
            <person name="Tapia R."/>
            <person name="Chen A."/>
            <person name="Kyrpides N."/>
            <person name="Mavromatis K."/>
            <person name="Markowitz V."/>
            <person name="Szeto E."/>
            <person name="Ivanova N."/>
            <person name="Pagani I."/>
            <person name="Pati A."/>
            <person name="Goodwin L."/>
            <person name="Nordberg H.P."/>
            <person name="Cantor M.N."/>
            <person name="Hua S.X."/>
            <person name="Woyke T."/>
            <person name="Kerfeld C.A."/>
        </authorList>
    </citation>
    <scope>NUCLEOTIDE SEQUENCE [LARGE SCALE GENOMIC DNA]</scope>
    <source>
        <strain evidence="5 6">PCC 7417</strain>
    </source>
</reference>
<feature type="domain" description="TauD/TfdA-like" evidence="4">
    <location>
        <begin position="50"/>
        <end position="338"/>
    </location>
</feature>
<keyword evidence="3" id="KW-0045">Antibiotic biosynthesis</keyword>
<dbReference type="Gene3D" id="3.60.130.10">
    <property type="entry name" value="Clavaminate synthase-like"/>
    <property type="match status" value="1"/>
</dbReference>
<dbReference type="EMBL" id="CP003642">
    <property type="protein sequence ID" value="AFZ23807.1"/>
    <property type="molecule type" value="Genomic_DNA"/>
</dbReference>
<dbReference type="GO" id="GO:0017000">
    <property type="term" value="P:antibiotic biosynthetic process"/>
    <property type="evidence" value="ECO:0007669"/>
    <property type="project" value="UniProtKB-KW"/>
</dbReference>
<gene>
    <name evidence="5" type="ORF">Cylst_1523</name>
</gene>
<dbReference type="eggNOG" id="COG2175">
    <property type="taxonomic scope" value="Bacteria"/>
</dbReference>
<sequence length="347" mass="40169">MKKATNNQQKKEFLMVKRQAVSLTEKELIKIEYLHPDSNTPIVFKSVANDIEICDWLEDNQRLISEELNKHGAILLRGFNLDTASAFEKVCITVCPSLFHKNGEHPREAISGNVYTPVFYPADQKLLWHNENSFNHSWPQKIFFGCHRPAKRGGETPIVDSRKVFELIDSKIRDRFIEKNVMYLRNYNYGLGLDWQTVFQTKNKAEVEAVCRKGFIDFEWKNDGGLRTRSVRPAVVKHPKTGELTWFTQAQHWHISCLNLETREALTSSFCEEDLPRNCYYGDGSTIEDSIMEEICGVYQQLEVSFPWQTGDLLILDNLLIAHARNPYIGERKLFVAMGEMTSFHDI</sequence>
<dbReference type="PANTHER" id="PTHR10696:SF56">
    <property type="entry name" value="TAUD_TFDA-LIKE DOMAIN-CONTAINING PROTEIN"/>
    <property type="match status" value="1"/>
</dbReference>
<evidence type="ECO:0000313" key="5">
    <source>
        <dbReference type="EMBL" id="AFZ23807.1"/>
    </source>
</evidence>
<keyword evidence="5" id="KW-0223">Dioxygenase</keyword>
<evidence type="ECO:0000256" key="2">
    <source>
        <dbReference type="ARBA" id="ARBA00023002"/>
    </source>
</evidence>
<dbReference type="InterPro" id="IPR050411">
    <property type="entry name" value="AlphaKG_dependent_hydroxylases"/>
</dbReference>
<protein>
    <submittedName>
        <fullName evidence="5">Putative taurine catabolism dioxygenase</fullName>
    </submittedName>
</protein>
<keyword evidence="6" id="KW-1185">Reference proteome</keyword>
<evidence type="ECO:0000259" key="4">
    <source>
        <dbReference type="Pfam" id="PF02668"/>
    </source>
</evidence>
<comment type="cofactor">
    <cofactor evidence="1">
        <name>Fe(2+)</name>
        <dbReference type="ChEBI" id="CHEBI:29033"/>
    </cofactor>
</comment>
<dbReference type="KEGG" id="csg:Cylst_1523"/>
<dbReference type="AlphaFoldDB" id="K9WWA2"/>
<dbReference type="STRING" id="56107.Cylst_1523"/>
<evidence type="ECO:0000313" key="6">
    <source>
        <dbReference type="Proteomes" id="UP000010475"/>
    </source>
</evidence>
<dbReference type="InterPro" id="IPR042098">
    <property type="entry name" value="TauD-like_sf"/>
</dbReference>
<evidence type="ECO:0000256" key="1">
    <source>
        <dbReference type="ARBA" id="ARBA00001954"/>
    </source>
</evidence>
<dbReference type="Proteomes" id="UP000010475">
    <property type="component" value="Chromosome"/>
</dbReference>
<dbReference type="RefSeq" id="WP_015207063.1">
    <property type="nucleotide sequence ID" value="NC_019757.1"/>
</dbReference>
<dbReference type="Pfam" id="PF02668">
    <property type="entry name" value="TauD"/>
    <property type="match status" value="1"/>
</dbReference>
<name>K9WWA2_9NOST</name>
<dbReference type="PATRIC" id="fig|56107.3.peg.1718"/>